<dbReference type="SUPFAM" id="SSF109854">
    <property type="entry name" value="DinB/YfiT-like putative metalloenzymes"/>
    <property type="match status" value="1"/>
</dbReference>
<name>A0ABV7Y7P4_9ACTN</name>
<dbReference type="RefSeq" id="WP_205116908.1">
    <property type="nucleotide sequence ID" value="NZ_JAFBCM010000001.1"/>
</dbReference>
<keyword evidence="2" id="KW-1185">Reference proteome</keyword>
<dbReference type="InterPro" id="IPR007061">
    <property type="entry name" value="MST-like"/>
</dbReference>
<evidence type="ECO:0000313" key="2">
    <source>
        <dbReference type="Proteomes" id="UP001595699"/>
    </source>
</evidence>
<proteinExistence type="predicted"/>
<reference evidence="2" key="1">
    <citation type="journal article" date="2019" name="Int. J. Syst. Evol. Microbiol.">
        <title>The Global Catalogue of Microorganisms (GCM) 10K type strain sequencing project: providing services to taxonomists for standard genome sequencing and annotation.</title>
        <authorList>
            <consortium name="The Broad Institute Genomics Platform"/>
            <consortium name="The Broad Institute Genome Sequencing Center for Infectious Disease"/>
            <person name="Wu L."/>
            <person name="Ma J."/>
        </authorList>
    </citation>
    <scope>NUCLEOTIDE SEQUENCE [LARGE SCALE GENOMIC DNA]</scope>
    <source>
        <strain evidence="2">CGMCC 4.7241</strain>
    </source>
</reference>
<dbReference type="EMBL" id="JBHRZH010000006">
    <property type="protein sequence ID" value="MFC3760671.1"/>
    <property type="molecule type" value="Genomic_DNA"/>
</dbReference>
<evidence type="ECO:0000313" key="1">
    <source>
        <dbReference type="EMBL" id="MFC3760671.1"/>
    </source>
</evidence>
<gene>
    <name evidence="1" type="ORF">ACFOUW_07465</name>
</gene>
<comment type="caution">
    <text evidence="1">The sequence shown here is derived from an EMBL/GenBank/DDBJ whole genome shotgun (WGS) entry which is preliminary data.</text>
</comment>
<dbReference type="InterPro" id="IPR034660">
    <property type="entry name" value="DinB/YfiT-like"/>
</dbReference>
<dbReference type="Proteomes" id="UP001595699">
    <property type="component" value="Unassembled WGS sequence"/>
</dbReference>
<organism evidence="1 2">
    <name type="scientific">Tenggerimyces flavus</name>
    <dbReference type="NCBI Taxonomy" id="1708749"/>
    <lineage>
        <taxon>Bacteria</taxon>
        <taxon>Bacillati</taxon>
        <taxon>Actinomycetota</taxon>
        <taxon>Actinomycetes</taxon>
        <taxon>Propionibacteriales</taxon>
        <taxon>Nocardioidaceae</taxon>
        <taxon>Tenggerimyces</taxon>
    </lineage>
</organism>
<sequence>MDHTDIPFAECATGTEGEMLLFALDRVHRQFAWKTGGLPVEQMLQKHPPSELTLAWLVQHLTRVEADWTARAQGRDGDETLADVDWDALAHEPDELRALWFQTIARTRQAWTVMATDLDTVVPWYGDDYHVNRRRVLVDILEENLLHTGQTSIVREAVDGLTGNDPP</sequence>
<dbReference type="Gene3D" id="1.20.120.450">
    <property type="entry name" value="dinb family like domain"/>
    <property type="match status" value="1"/>
</dbReference>
<dbReference type="Pfam" id="PF04978">
    <property type="entry name" value="MST"/>
    <property type="match status" value="1"/>
</dbReference>
<accession>A0ABV7Y7P4</accession>
<protein>
    <submittedName>
        <fullName evidence="1">DUF664 domain-containing protein</fullName>
    </submittedName>
</protein>